<feature type="compositionally biased region" description="Basic and acidic residues" evidence="1">
    <location>
        <begin position="149"/>
        <end position="158"/>
    </location>
</feature>
<feature type="compositionally biased region" description="Polar residues" evidence="1">
    <location>
        <begin position="39"/>
        <end position="50"/>
    </location>
</feature>
<evidence type="ECO:0008006" key="4">
    <source>
        <dbReference type="Google" id="ProtNLM"/>
    </source>
</evidence>
<feature type="region of interest" description="Disordered" evidence="1">
    <location>
        <begin position="32"/>
        <end position="58"/>
    </location>
</feature>
<keyword evidence="3" id="KW-1185">Reference proteome</keyword>
<feature type="compositionally biased region" description="Polar residues" evidence="1">
    <location>
        <begin position="450"/>
        <end position="459"/>
    </location>
</feature>
<feature type="compositionally biased region" description="Polar residues" evidence="1">
    <location>
        <begin position="425"/>
        <end position="439"/>
    </location>
</feature>
<dbReference type="RefSeq" id="XP_062795067.1">
    <property type="nucleotide sequence ID" value="XM_062939016.1"/>
</dbReference>
<proteinExistence type="predicted"/>
<dbReference type="EMBL" id="CP141890">
    <property type="protein sequence ID" value="WRT70328.1"/>
    <property type="molecule type" value="Genomic_DNA"/>
</dbReference>
<dbReference type="GeneID" id="87959456"/>
<feature type="region of interest" description="Disordered" evidence="1">
    <location>
        <begin position="411"/>
        <end position="495"/>
    </location>
</feature>
<reference evidence="2 3" key="1">
    <citation type="submission" date="2024-01" db="EMBL/GenBank/DDBJ databases">
        <title>Comparative genomics of Cryptococcus and Kwoniella reveals pathogenesis evolution and contrasting modes of karyotype evolution via chromosome fusion or intercentromeric recombination.</title>
        <authorList>
            <person name="Coelho M.A."/>
            <person name="David-Palma M."/>
            <person name="Shea T."/>
            <person name="Bowers K."/>
            <person name="McGinley-Smith S."/>
            <person name="Mohammad A.W."/>
            <person name="Gnirke A."/>
            <person name="Yurkov A.M."/>
            <person name="Nowrousian M."/>
            <person name="Sun S."/>
            <person name="Cuomo C.A."/>
            <person name="Heitman J."/>
        </authorList>
    </citation>
    <scope>NUCLEOTIDE SEQUENCE [LARGE SCALE GENOMIC DNA]</scope>
    <source>
        <strain evidence="2">CBS 11374</strain>
    </source>
</reference>
<sequence>MENQSTHPPLNLAAAAATPTSNDITAFAIDPSLEASSEFFPSTGTDQGSGNEDDGRPTQEDIDAVIKASLDHAQAEAEAEAHAHAHAHAHAANVTNTDADTQAALLAAAAITNFDNVSAPSITPGIDEQHEGDTSLQSTPKVQVKPKRPKTDNLRHGQENNPINNPSLHIAPFSKPIRDESTPLPLYLLFDSKANFIRWLDAESSWCHFVQRRTTTPDKRSAERLQARIRAHNRSLEAMNPEERSTAAPLKTRQRKRVSPVLEKVTFTCHHAGTYESKHSTVLPKEKLRLNTKRSVKCACASRIVLSENQSGDCRVVYHWKHDGHDPFSDADTEGGRLPKAIDIWLNKQIEAGKTLDDIRKVLNISEEEKEAYLAKVAADPTTMDPSLPPPLALALKVKYPDIYNRYRKLKGPVKEHKQLKGSTKRTSSGTMKNGSKINSSSQSHSPLSLTQMSRNNGTEMDMGIEDHKFNSSDQAGNENGIDHDQNPLGNILDPLLTSYDQDEQNKLDLIQPTQAQLHEHSLQHGHDHDHEHDLEHQEVDNEFAQLASSHDLTSTTSVDELSSTHEGLARALLELPSGGGLRDEDGNEMSLEEAMRRMAEGVAAVAASQEVDQMGI</sequence>
<name>A0ABZ1D8C7_9TREE</name>
<protein>
    <recommendedName>
        <fullName evidence="4">HMG box domain-containing protein</fullName>
    </recommendedName>
</protein>
<accession>A0ABZ1D8C7</accession>
<feature type="region of interest" description="Disordered" evidence="1">
    <location>
        <begin position="121"/>
        <end position="168"/>
    </location>
</feature>
<feature type="compositionally biased region" description="Low complexity" evidence="1">
    <location>
        <begin position="440"/>
        <end position="449"/>
    </location>
</feature>
<gene>
    <name evidence="2" type="ORF">IL334_007326</name>
</gene>
<organism evidence="2 3">
    <name type="scientific">Kwoniella shivajii</name>
    <dbReference type="NCBI Taxonomy" id="564305"/>
    <lineage>
        <taxon>Eukaryota</taxon>
        <taxon>Fungi</taxon>
        <taxon>Dikarya</taxon>
        <taxon>Basidiomycota</taxon>
        <taxon>Agaricomycotina</taxon>
        <taxon>Tremellomycetes</taxon>
        <taxon>Tremellales</taxon>
        <taxon>Cryptococcaceae</taxon>
        <taxon>Kwoniella</taxon>
    </lineage>
</organism>
<evidence type="ECO:0000313" key="2">
    <source>
        <dbReference type="EMBL" id="WRT70328.1"/>
    </source>
</evidence>
<dbReference type="Proteomes" id="UP001329825">
    <property type="component" value="Chromosome 10"/>
</dbReference>
<evidence type="ECO:0000313" key="3">
    <source>
        <dbReference type="Proteomes" id="UP001329825"/>
    </source>
</evidence>
<evidence type="ECO:0000256" key="1">
    <source>
        <dbReference type="SAM" id="MobiDB-lite"/>
    </source>
</evidence>